<dbReference type="PaxDb" id="30732-ENSOMEP00000025519"/>
<protein>
    <submittedName>
        <fullName evidence="2">Uncharacterized protein</fullName>
    </submittedName>
</protein>
<dbReference type="PANTHER" id="PTHR12199:SF4">
    <property type="entry name" value="INTERPHOTORECEPTOR MATRIX PROTEOGLYCAN 2"/>
    <property type="match status" value="1"/>
</dbReference>
<dbReference type="Ensembl" id="ENSOMET00000006936.1">
    <property type="protein sequence ID" value="ENSOMEP00000025519.1"/>
    <property type="gene ID" value="ENSOMEG00000006773.1"/>
</dbReference>
<reference evidence="2" key="1">
    <citation type="submission" date="2025-08" db="UniProtKB">
        <authorList>
            <consortium name="Ensembl"/>
        </authorList>
    </citation>
    <scope>IDENTIFICATION</scope>
</reference>
<dbReference type="Proteomes" id="UP000261560">
    <property type="component" value="Unplaced"/>
</dbReference>
<organism evidence="2 3">
    <name type="scientific">Oryzias melastigma</name>
    <name type="common">Marine medaka</name>
    <dbReference type="NCBI Taxonomy" id="30732"/>
    <lineage>
        <taxon>Eukaryota</taxon>
        <taxon>Metazoa</taxon>
        <taxon>Chordata</taxon>
        <taxon>Craniata</taxon>
        <taxon>Vertebrata</taxon>
        <taxon>Euteleostomi</taxon>
        <taxon>Actinopterygii</taxon>
        <taxon>Neopterygii</taxon>
        <taxon>Teleostei</taxon>
        <taxon>Neoteleostei</taxon>
        <taxon>Acanthomorphata</taxon>
        <taxon>Ovalentaria</taxon>
        <taxon>Atherinomorphae</taxon>
        <taxon>Beloniformes</taxon>
        <taxon>Adrianichthyidae</taxon>
        <taxon>Oryziinae</taxon>
        <taxon>Oryzias</taxon>
    </lineage>
</organism>
<proteinExistence type="predicted"/>
<dbReference type="PANTHER" id="PTHR12199">
    <property type="entry name" value="INTERPHOTORECEPTOR MATRIX PROTEOGLYCAN"/>
    <property type="match status" value="1"/>
</dbReference>
<dbReference type="GO" id="GO:0007601">
    <property type="term" value="P:visual perception"/>
    <property type="evidence" value="ECO:0007669"/>
    <property type="project" value="InterPro"/>
</dbReference>
<dbReference type="GO" id="GO:0005540">
    <property type="term" value="F:hyaluronic acid binding"/>
    <property type="evidence" value="ECO:0007669"/>
    <property type="project" value="TreeGrafter"/>
</dbReference>
<reference evidence="2" key="2">
    <citation type="submission" date="2025-09" db="UniProtKB">
        <authorList>
            <consortium name="Ensembl"/>
        </authorList>
    </citation>
    <scope>IDENTIFICATION</scope>
</reference>
<evidence type="ECO:0000256" key="1">
    <source>
        <dbReference type="SAM" id="MobiDB-lite"/>
    </source>
</evidence>
<evidence type="ECO:0000313" key="2">
    <source>
        <dbReference type="Ensembl" id="ENSOMEP00000025519.1"/>
    </source>
</evidence>
<dbReference type="GO" id="GO:0008201">
    <property type="term" value="F:heparin binding"/>
    <property type="evidence" value="ECO:0007669"/>
    <property type="project" value="TreeGrafter"/>
</dbReference>
<name>A0A3B3D7R3_ORYME</name>
<evidence type="ECO:0000313" key="3">
    <source>
        <dbReference type="Proteomes" id="UP000261560"/>
    </source>
</evidence>
<feature type="region of interest" description="Disordered" evidence="1">
    <location>
        <begin position="73"/>
        <end position="94"/>
    </location>
</feature>
<dbReference type="GeneTree" id="ENSGT00940000178125"/>
<keyword evidence="3" id="KW-1185">Reference proteome</keyword>
<dbReference type="InterPro" id="IPR039861">
    <property type="entry name" value="IMPG"/>
</dbReference>
<sequence length="94" mass="10596">MFLFPDIIDNQENMHSVFEPPEPAPDLDRLWLRGQSTLTRRKRNVLFPSGVKLCSQETFDQAVSNHLNYFHLRGTGSTAEPAGSDPHQLSGSDQ</sequence>
<accession>A0A3B3D7R3</accession>
<dbReference type="AlphaFoldDB" id="A0A3B3D7R3"/>